<organism evidence="2 3">
    <name type="scientific">Ficus carica</name>
    <name type="common">Common fig</name>
    <dbReference type="NCBI Taxonomy" id="3494"/>
    <lineage>
        <taxon>Eukaryota</taxon>
        <taxon>Viridiplantae</taxon>
        <taxon>Streptophyta</taxon>
        <taxon>Embryophyta</taxon>
        <taxon>Tracheophyta</taxon>
        <taxon>Spermatophyta</taxon>
        <taxon>Magnoliopsida</taxon>
        <taxon>eudicotyledons</taxon>
        <taxon>Gunneridae</taxon>
        <taxon>Pentapetalae</taxon>
        <taxon>rosids</taxon>
        <taxon>fabids</taxon>
        <taxon>Rosales</taxon>
        <taxon>Moraceae</taxon>
        <taxon>Ficeae</taxon>
        <taxon>Ficus</taxon>
    </lineage>
</organism>
<feature type="region of interest" description="Disordered" evidence="1">
    <location>
        <begin position="1"/>
        <end position="26"/>
    </location>
</feature>
<reference evidence="2" key="1">
    <citation type="submission" date="2023-07" db="EMBL/GenBank/DDBJ databases">
        <title>draft genome sequence of fig (Ficus carica).</title>
        <authorList>
            <person name="Takahashi T."/>
            <person name="Nishimura K."/>
        </authorList>
    </citation>
    <scope>NUCLEOTIDE SEQUENCE</scope>
</reference>
<sequence>MHARDCYQCSPGEGSRSARSDHGWEGQRVEDLRVEARCRIGGDELGRRFRHRHHCRRRVGESLVVVTGEGVARRRHRFWGGEEKELDSVTVVRGWALVVGLPSPGVELSC</sequence>
<feature type="compositionally biased region" description="Basic and acidic residues" evidence="1">
    <location>
        <begin position="16"/>
        <end position="26"/>
    </location>
</feature>
<keyword evidence="3" id="KW-1185">Reference proteome</keyword>
<name>A0AA88AXF1_FICCA</name>
<proteinExistence type="predicted"/>
<protein>
    <submittedName>
        <fullName evidence="2">Uncharacterized protein</fullName>
    </submittedName>
</protein>
<accession>A0AA88AXF1</accession>
<evidence type="ECO:0000313" key="2">
    <source>
        <dbReference type="EMBL" id="GMN50811.1"/>
    </source>
</evidence>
<evidence type="ECO:0000256" key="1">
    <source>
        <dbReference type="SAM" id="MobiDB-lite"/>
    </source>
</evidence>
<dbReference type="Proteomes" id="UP001187192">
    <property type="component" value="Unassembled WGS sequence"/>
</dbReference>
<dbReference type="AlphaFoldDB" id="A0AA88AXF1"/>
<dbReference type="EMBL" id="BTGU01000035">
    <property type="protein sequence ID" value="GMN50811.1"/>
    <property type="molecule type" value="Genomic_DNA"/>
</dbReference>
<evidence type="ECO:0000313" key="3">
    <source>
        <dbReference type="Proteomes" id="UP001187192"/>
    </source>
</evidence>
<gene>
    <name evidence="2" type="ORF">TIFTF001_019968</name>
</gene>
<comment type="caution">
    <text evidence="2">The sequence shown here is derived from an EMBL/GenBank/DDBJ whole genome shotgun (WGS) entry which is preliminary data.</text>
</comment>